<reference evidence="1" key="1">
    <citation type="submission" date="2023-04" db="EMBL/GenBank/DDBJ databases">
        <title>Ambrosiozyma monospora NBRC 10751.</title>
        <authorList>
            <person name="Ichikawa N."/>
            <person name="Sato H."/>
            <person name="Tonouchi N."/>
        </authorList>
    </citation>
    <scope>NUCLEOTIDE SEQUENCE</scope>
    <source>
        <strain evidence="1">NBRC 10751</strain>
    </source>
</reference>
<comment type="caution">
    <text evidence="1">The sequence shown here is derived from an EMBL/GenBank/DDBJ whole genome shotgun (WGS) entry which is preliminary data.</text>
</comment>
<protein>
    <submittedName>
        <fullName evidence="1">Unnamed protein product</fullName>
    </submittedName>
</protein>
<organism evidence="1 2">
    <name type="scientific">Ambrosiozyma monospora</name>
    <name type="common">Yeast</name>
    <name type="synonym">Endomycopsis monosporus</name>
    <dbReference type="NCBI Taxonomy" id="43982"/>
    <lineage>
        <taxon>Eukaryota</taxon>
        <taxon>Fungi</taxon>
        <taxon>Dikarya</taxon>
        <taxon>Ascomycota</taxon>
        <taxon>Saccharomycotina</taxon>
        <taxon>Pichiomycetes</taxon>
        <taxon>Pichiales</taxon>
        <taxon>Pichiaceae</taxon>
        <taxon>Ambrosiozyma</taxon>
    </lineage>
</organism>
<sequence>MTVTIVTEDQQLTAPYLKLYAAGTGNGFKILIFLELLGIDYYFKRMDLLKSEQKQPWYLTINGNGKIPSIIDVDSNGNKTQLNESIAILNYLADKYDKDRRFSYDHNDPLYYKQLEWLMFQATCLAPPRGQMMLLTFDKKLKKAEAGQVDYVIGKYRAEALRCFGVLEKQLLQNGTGYLLGDHLTIIDVAMFPYVSFNLEPKLEDELKEFKLLSEWADKIGAIPEVMRGRQIPFEN</sequence>
<dbReference type="Proteomes" id="UP001165064">
    <property type="component" value="Unassembled WGS sequence"/>
</dbReference>
<evidence type="ECO:0000313" key="2">
    <source>
        <dbReference type="Proteomes" id="UP001165064"/>
    </source>
</evidence>
<proteinExistence type="predicted"/>
<accession>A0ACB5SUK0</accession>
<keyword evidence="2" id="KW-1185">Reference proteome</keyword>
<evidence type="ECO:0000313" key="1">
    <source>
        <dbReference type="EMBL" id="GME72902.1"/>
    </source>
</evidence>
<gene>
    <name evidence="1" type="ORF">Amon02_000117800</name>
</gene>
<dbReference type="EMBL" id="BSXS01000539">
    <property type="protein sequence ID" value="GME72902.1"/>
    <property type="molecule type" value="Genomic_DNA"/>
</dbReference>
<name>A0ACB5SUK0_AMBMO</name>